<dbReference type="InterPro" id="IPR046432">
    <property type="entry name" value="TASOR"/>
</dbReference>
<dbReference type="InterPro" id="IPR000276">
    <property type="entry name" value="GPCR_Rhodpsn"/>
</dbReference>
<gene>
    <name evidence="8" type="ORF">BRAFLDRAFT_111746</name>
</gene>
<dbReference type="GO" id="GO:0016020">
    <property type="term" value="C:membrane"/>
    <property type="evidence" value="ECO:0007669"/>
    <property type="project" value="UniProtKB-SubCell"/>
</dbReference>
<dbReference type="InterPro" id="IPR022188">
    <property type="entry name" value="TASOR_DUF3715"/>
</dbReference>
<comment type="subcellular location">
    <subcellularLocation>
        <location evidence="1">Membrane</location>
    </subcellularLocation>
</comment>
<feature type="transmembrane region" description="Helical" evidence="6">
    <location>
        <begin position="77"/>
        <end position="106"/>
    </location>
</feature>
<evidence type="ECO:0000259" key="7">
    <source>
        <dbReference type="PROSITE" id="PS50262"/>
    </source>
</evidence>
<evidence type="ECO:0000256" key="4">
    <source>
        <dbReference type="ARBA" id="ARBA00023136"/>
    </source>
</evidence>
<dbReference type="GO" id="GO:0004930">
    <property type="term" value="F:G protein-coupled receptor activity"/>
    <property type="evidence" value="ECO:0007669"/>
    <property type="project" value="InterPro"/>
</dbReference>
<organism>
    <name type="scientific">Branchiostoma floridae</name>
    <name type="common">Florida lancelet</name>
    <name type="synonym">Amphioxus</name>
    <dbReference type="NCBI Taxonomy" id="7739"/>
    <lineage>
        <taxon>Eukaryota</taxon>
        <taxon>Metazoa</taxon>
        <taxon>Chordata</taxon>
        <taxon>Cephalochordata</taxon>
        <taxon>Leptocardii</taxon>
        <taxon>Amphioxiformes</taxon>
        <taxon>Branchiostomatidae</taxon>
        <taxon>Branchiostoma</taxon>
    </lineage>
</organism>
<dbReference type="EMBL" id="GG666821">
    <property type="protein sequence ID" value="EEN41614.1"/>
    <property type="molecule type" value="Genomic_DNA"/>
</dbReference>
<keyword evidence="3 6" id="KW-1133">Transmembrane helix</keyword>
<proteinExistence type="predicted"/>
<feature type="transmembrane region" description="Helical" evidence="6">
    <location>
        <begin position="118"/>
        <end position="141"/>
    </location>
</feature>
<evidence type="ECO:0000313" key="8">
    <source>
        <dbReference type="EMBL" id="EEN41614.1"/>
    </source>
</evidence>
<evidence type="ECO:0000256" key="6">
    <source>
        <dbReference type="SAM" id="Phobius"/>
    </source>
</evidence>
<dbReference type="PRINTS" id="PR00237">
    <property type="entry name" value="GPCRRHODOPSN"/>
</dbReference>
<dbReference type="GO" id="GO:0045814">
    <property type="term" value="P:negative regulation of gene expression, epigenetic"/>
    <property type="evidence" value="ECO:0007669"/>
    <property type="project" value="InterPro"/>
</dbReference>
<keyword evidence="4 6" id="KW-0472">Membrane</keyword>
<name>C4A0R8_BRAFL</name>
<dbReference type="PROSITE" id="PS50262">
    <property type="entry name" value="G_PROTEIN_RECEP_F1_2"/>
    <property type="match status" value="1"/>
</dbReference>
<dbReference type="SUPFAM" id="SSF81321">
    <property type="entry name" value="Family A G protein-coupled receptor-like"/>
    <property type="match status" value="1"/>
</dbReference>
<accession>C4A0R8</accession>
<dbReference type="PANTHER" id="PTHR16207">
    <property type="entry name" value="SET DOMAIN-CONTAINING PROTEIN"/>
    <property type="match status" value="1"/>
</dbReference>
<dbReference type="AlphaFoldDB" id="C4A0R8"/>
<evidence type="ECO:0000256" key="2">
    <source>
        <dbReference type="ARBA" id="ARBA00022692"/>
    </source>
</evidence>
<dbReference type="CDD" id="cd00637">
    <property type="entry name" value="7tm_classA_rhodopsin-like"/>
    <property type="match status" value="1"/>
</dbReference>
<protein>
    <recommendedName>
        <fullName evidence="7">G-protein coupled receptors family 1 profile domain-containing protein</fullName>
    </recommendedName>
</protein>
<reference evidence="8" key="1">
    <citation type="journal article" date="2008" name="Nature">
        <title>The amphioxus genome and the evolution of the chordate karyotype.</title>
        <authorList>
            <consortium name="US DOE Joint Genome Institute (JGI-PGF)"/>
            <person name="Putnam N.H."/>
            <person name="Butts T."/>
            <person name="Ferrier D.E.K."/>
            <person name="Furlong R.F."/>
            <person name="Hellsten U."/>
            <person name="Kawashima T."/>
            <person name="Robinson-Rechavi M."/>
            <person name="Shoguchi E."/>
            <person name="Terry A."/>
            <person name="Yu J.-K."/>
            <person name="Benito-Gutierrez E.L."/>
            <person name="Dubchak I."/>
            <person name="Garcia-Fernandez J."/>
            <person name="Gibson-Brown J.J."/>
            <person name="Grigoriev I.V."/>
            <person name="Horton A.C."/>
            <person name="de Jong P.J."/>
            <person name="Jurka J."/>
            <person name="Kapitonov V.V."/>
            <person name="Kohara Y."/>
            <person name="Kuroki Y."/>
            <person name="Lindquist E."/>
            <person name="Lucas S."/>
            <person name="Osoegawa K."/>
            <person name="Pennacchio L.A."/>
            <person name="Salamov A.A."/>
            <person name="Satou Y."/>
            <person name="Sauka-Spengler T."/>
            <person name="Schmutz J."/>
            <person name="Shin-I T."/>
            <person name="Toyoda A."/>
            <person name="Bronner-Fraser M."/>
            <person name="Fujiyama A."/>
            <person name="Holland L.Z."/>
            <person name="Holland P.W.H."/>
            <person name="Satoh N."/>
            <person name="Rokhsar D.S."/>
        </authorList>
    </citation>
    <scope>NUCLEOTIDE SEQUENCE [LARGE SCALE GENOMIC DNA]</scope>
    <source>
        <strain evidence="8">S238N-H82</strain>
        <tissue evidence="8">Testes</tissue>
    </source>
</reference>
<evidence type="ECO:0000256" key="1">
    <source>
        <dbReference type="ARBA" id="ARBA00004370"/>
    </source>
</evidence>
<evidence type="ECO:0000256" key="3">
    <source>
        <dbReference type="ARBA" id="ARBA00022989"/>
    </source>
</evidence>
<dbReference type="Pfam" id="PF00001">
    <property type="entry name" value="7tm_1"/>
    <property type="match status" value="1"/>
</dbReference>
<evidence type="ECO:0000256" key="5">
    <source>
        <dbReference type="SAM" id="MobiDB-lite"/>
    </source>
</evidence>
<feature type="domain" description="G-protein coupled receptors family 1 profile" evidence="7">
    <location>
        <begin position="23"/>
        <end position="164"/>
    </location>
</feature>
<sequence length="615" mass="67426">MTTAGEYALVVTIGVISALSVTGGLLINVVIWTLPALRTPAHVPLASLGCTDILVAILPNSMWIVHILHPQWEPPPALCWITAYVSPVLFGVSVSHMLCIALQRYFKICTYSTRLKSTRVLVIMLLLTWSVPFASFLPLHVGEEVKRGDRQGHNTFKSMADVACEEGQNSPSSDEELKDHDCVVWEGDQNSPSSDEELKVHDCVVWEGDQNSPSSGEELKDHDCVVCEGDQNSPSSGEELKDHDCVVWEGDQNSPSSDEEQKGHDLEVWVGGENSSKGNDIIEPDEPECVIIVTAAAASDPADTKEQQRAVPGNSSQNDNNRAESQITKMMLTIFVVFNICCMPLVVMVIFSSKVPAEVFTVGGLPDNMLRPVSLDSHEAQEIQFAYRRTCWDEKSFGYQISDIQLVENDFLQSEFLQKQHELSIEGRSPKELIEEFAFLDVSDKTKRSAVCNSGLTTALSDTANSALGEPSQGVTVWRCPDLCIQKEADGGPKNPVVAMFKLTTPLAPETFLEFLQKQHELSIEGRSPKELIEEFAFLDVSDKTKRSAVCTSGLTTALSDTANSALGEPSQGVTVWRCPDLCIQKEADGGPKNPVVAMFKGKEATVPNYSFSKR</sequence>
<feature type="transmembrane region" description="Helical" evidence="6">
    <location>
        <begin position="43"/>
        <end position="65"/>
    </location>
</feature>
<dbReference type="FunFam" id="1.20.1070.10:FF:000911">
    <property type="entry name" value="Uncharacterized protein"/>
    <property type="match status" value="1"/>
</dbReference>
<feature type="region of interest" description="Disordered" evidence="5">
    <location>
        <begin position="296"/>
        <end position="321"/>
    </location>
</feature>
<dbReference type="Gene3D" id="1.20.1070.10">
    <property type="entry name" value="Rhodopsin 7-helix transmembrane proteins"/>
    <property type="match status" value="2"/>
</dbReference>
<dbReference type="PANTHER" id="PTHR16207:SF11">
    <property type="entry name" value="SET DOMAIN-CONTAINING PROTEIN"/>
    <property type="match status" value="1"/>
</dbReference>
<dbReference type="InterPro" id="IPR017452">
    <property type="entry name" value="GPCR_Rhodpsn_7TM"/>
</dbReference>
<dbReference type="Pfam" id="PF12509">
    <property type="entry name" value="DUF3715"/>
    <property type="match status" value="2"/>
</dbReference>
<keyword evidence="2 6" id="KW-0812">Transmembrane</keyword>
<dbReference type="InParanoid" id="C4A0R8"/>
<feature type="transmembrane region" description="Helical" evidence="6">
    <location>
        <begin position="7"/>
        <end position="31"/>
    </location>
</feature>